<keyword evidence="1" id="KW-1133">Transmembrane helix</keyword>
<feature type="transmembrane region" description="Helical" evidence="1">
    <location>
        <begin position="15"/>
        <end position="35"/>
    </location>
</feature>
<evidence type="ECO:0000313" key="2">
    <source>
        <dbReference type="EMBL" id="NEC87656.1"/>
    </source>
</evidence>
<reference evidence="2" key="1">
    <citation type="submission" date="2020-01" db="EMBL/GenBank/DDBJ databases">
        <title>Insect and environment-associated Actinomycetes.</title>
        <authorList>
            <person name="Currrie C."/>
            <person name="Chevrette M."/>
            <person name="Carlson C."/>
            <person name="Stubbendieck R."/>
            <person name="Wendt-Pienkowski E."/>
        </authorList>
    </citation>
    <scope>NUCLEOTIDE SEQUENCE</scope>
    <source>
        <strain evidence="2">SID12501</strain>
    </source>
</reference>
<organism evidence="2">
    <name type="scientific">Streptomyces sp. SID12501</name>
    <dbReference type="NCBI Taxonomy" id="2706042"/>
    <lineage>
        <taxon>Bacteria</taxon>
        <taxon>Bacillati</taxon>
        <taxon>Actinomycetota</taxon>
        <taxon>Actinomycetes</taxon>
        <taxon>Kitasatosporales</taxon>
        <taxon>Streptomycetaceae</taxon>
        <taxon>Streptomyces</taxon>
    </lineage>
</organism>
<gene>
    <name evidence="2" type="ORF">G3I71_17870</name>
</gene>
<protein>
    <submittedName>
        <fullName evidence="2">Uncharacterized protein</fullName>
    </submittedName>
</protein>
<keyword evidence="1" id="KW-0812">Transmembrane</keyword>
<sequence>MMLGSTAPQENFDSTWTWTAAIGLVTLLVTTYFSVDQLRKRRKAAEAKRLKPDYDLLDEVVVVLGKLEALSAQKADLAMLNELRSRIKQAERRSPDLLFGEIVARIDIYQKAMLPDCFGKKLAGKRVTLDDLLELSRKQGAALTEIRVTCDAVQLEIDGRTT</sequence>
<dbReference type="EMBL" id="JAAGLU010000013">
    <property type="protein sequence ID" value="NEC87656.1"/>
    <property type="molecule type" value="Genomic_DNA"/>
</dbReference>
<evidence type="ECO:0000256" key="1">
    <source>
        <dbReference type="SAM" id="Phobius"/>
    </source>
</evidence>
<dbReference type="RefSeq" id="WP_164315775.1">
    <property type="nucleotide sequence ID" value="NZ_JAAGLU010000013.1"/>
</dbReference>
<proteinExistence type="predicted"/>
<accession>A0A6B3BTK3</accession>
<dbReference type="AlphaFoldDB" id="A0A6B3BTK3"/>
<comment type="caution">
    <text evidence="2">The sequence shown here is derived from an EMBL/GenBank/DDBJ whole genome shotgun (WGS) entry which is preliminary data.</text>
</comment>
<name>A0A6B3BTK3_9ACTN</name>
<keyword evidence="1" id="KW-0472">Membrane</keyword>